<dbReference type="SUPFAM" id="SSF53448">
    <property type="entry name" value="Nucleotide-diphospho-sugar transferases"/>
    <property type="match status" value="1"/>
</dbReference>
<dbReference type="PANTHER" id="PTHR11183">
    <property type="entry name" value="GLYCOGENIN SUBFAMILY MEMBER"/>
    <property type="match status" value="1"/>
</dbReference>
<proteinExistence type="predicted"/>
<name>A0ABP1Q0K8_9HEXA</name>
<dbReference type="InterPro" id="IPR050587">
    <property type="entry name" value="GNT1/Glycosyltrans_8"/>
</dbReference>
<protein>
    <submittedName>
        <fullName evidence="1">Uncharacterized protein</fullName>
    </submittedName>
</protein>
<reference evidence="1 2" key="1">
    <citation type="submission" date="2024-08" db="EMBL/GenBank/DDBJ databases">
        <authorList>
            <person name="Cucini C."/>
            <person name="Frati F."/>
        </authorList>
    </citation>
    <scope>NUCLEOTIDE SEQUENCE [LARGE SCALE GENOMIC DNA]</scope>
</reference>
<comment type="caution">
    <text evidence="1">The sequence shown here is derived from an EMBL/GenBank/DDBJ whole genome shotgun (WGS) entry which is preliminary data.</text>
</comment>
<evidence type="ECO:0000313" key="1">
    <source>
        <dbReference type="EMBL" id="CAL8084949.1"/>
    </source>
</evidence>
<dbReference type="Proteomes" id="UP001642540">
    <property type="component" value="Unassembled WGS sequence"/>
</dbReference>
<sequence length="245" mass="28056">MGDTGNHLWLTSAITDDDVAKALTLCFSLKRTLTSRKIAVVTSKEVSSPLRNALRHGFDFLFNLEEYEKPTRLRMEDYAKLYALTLKSFEKVVYLKPSMLAIKNLDEIFNVHGETIRTFEWAEGAVSLLLIRPSLETFMVLIKELETRNGYVNCELESYLKTRTNFQNKGNIGALKGKYNRLMSDMAVVGDEMEISIIDLGDIPVHVDFEKCGLMAKLILQERKKIYCETVYPLIEFAGKVRFTF</sequence>
<dbReference type="InterPro" id="IPR029044">
    <property type="entry name" value="Nucleotide-diphossugar_trans"/>
</dbReference>
<dbReference type="EMBL" id="CAXLJM020000019">
    <property type="protein sequence ID" value="CAL8084949.1"/>
    <property type="molecule type" value="Genomic_DNA"/>
</dbReference>
<accession>A0ABP1Q0K8</accession>
<keyword evidence="2" id="KW-1185">Reference proteome</keyword>
<gene>
    <name evidence="1" type="ORF">ODALV1_LOCUS5957</name>
</gene>
<evidence type="ECO:0000313" key="2">
    <source>
        <dbReference type="Proteomes" id="UP001642540"/>
    </source>
</evidence>
<organism evidence="1 2">
    <name type="scientific">Orchesella dallaii</name>
    <dbReference type="NCBI Taxonomy" id="48710"/>
    <lineage>
        <taxon>Eukaryota</taxon>
        <taxon>Metazoa</taxon>
        <taxon>Ecdysozoa</taxon>
        <taxon>Arthropoda</taxon>
        <taxon>Hexapoda</taxon>
        <taxon>Collembola</taxon>
        <taxon>Entomobryomorpha</taxon>
        <taxon>Entomobryoidea</taxon>
        <taxon>Orchesellidae</taxon>
        <taxon>Orchesellinae</taxon>
        <taxon>Orchesella</taxon>
    </lineage>
</organism>
<dbReference type="Gene3D" id="3.90.550.10">
    <property type="entry name" value="Spore Coat Polysaccharide Biosynthesis Protein SpsA, Chain A"/>
    <property type="match status" value="1"/>
</dbReference>